<accession>A0ABP5TEQ9</accession>
<dbReference type="SMART" id="SM01130">
    <property type="entry name" value="DHDPS"/>
    <property type="match status" value="1"/>
</dbReference>
<name>A0ABP5TEQ9_9ACTN</name>
<comment type="caution">
    <text evidence="5">The sequence shown here is derived from an EMBL/GenBank/DDBJ whole genome shotgun (WGS) entry which is preliminary data.</text>
</comment>
<evidence type="ECO:0000256" key="4">
    <source>
        <dbReference type="PIRNR" id="PIRNR001365"/>
    </source>
</evidence>
<evidence type="ECO:0000256" key="1">
    <source>
        <dbReference type="ARBA" id="ARBA00007592"/>
    </source>
</evidence>
<dbReference type="CDD" id="cd00408">
    <property type="entry name" value="DHDPS-like"/>
    <property type="match status" value="1"/>
</dbReference>
<dbReference type="PIRSF" id="PIRSF001365">
    <property type="entry name" value="DHDPS"/>
    <property type="match status" value="1"/>
</dbReference>
<dbReference type="PANTHER" id="PTHR12128">
    <property type="entry name" value="DIHYDRODIPICOLINATE SYNTHASE"/>
    <property type="match status" value="1"/>
</dbReference>
<gene>
    <name evidence="5" type="ORF">GCM10010170_037680</name>
</gene>
<reference evidence="6" key="1">
    <citation type="journal article" date="2019" name="Int. J. Syst. Evol. Microbiol.">
        <title>The Global Catalogue of Microorganisms (GCM) 10K type strain sequencing project: providing services to taxonomists for standard genome sequencing and annotation.</title>
        <authorList>
            <consortium name="The Broad Institute Genomics Platform"/>
            <consortium name="The Broad Institute Genome Sequencing Center for Infectious Disease"/>
            <person name="Wu L."/>
            <person name="Ma J."/>
        </authorList>
    </citation>
    <scope>NUCLEOTIDE SEQUENCE [LARGE SCALE GENOMIC DNA]</scope>
    <source>
        <strain evidence="6">JCM 3272</strain>
    </source>
</reference>
<organism evidence="5 6">
    <name type="scientific">Dactylosporangium salmoneum</name>
    <dbReference type="NCBI Taxonomy" id="53361"/>
    <lineage>
        <taxon>Bacteria</taxon>
        <taxon>Bacillati</taxon>
        <taxon>Actinomycetota</taxon>
        <taxon>Actinomycetes</taxon>
        <taxon>Micromonosporales</taxon>
        <taxon>Micromonosporaceae</taxon>
        <taxon>Dactylosporangium</taxon>
    </lineage>
</organism>
<dbReference type="PANTHER" id="PTHR12128:SF66">
    <property type="entry name" value="4-HYDROXY-2-OXOGLUTARATE ALDOLASE, MITOCHONDRIAL"/>
    <property type="match status" value="1"/>
</dbReference>
<evidence type="ECO:0000256" key="3">
    <source>
        <dbReference type="ARBA" id="ARBA00023270"/>
    </source>
</evidence>
<dbReference type="InterPro" id="IPR002220">
    <property type="entry name" value="DapA-like"/>
</dbReference>
<comment type="similarity">
    <text evidence="1 4">Belongs to the DapA family.</text>
</comment>
<evidence type="ECO:0000256" key="2">
    <source>
        <dbReference type="ARBA" id="ARBA00023239"/>
    </source>
</evidence>
<dbReference type="RefSeq" id="WP_344613720.1">
    <property type="nucleotide sequence ID" value="NZ_BAAARV010000027.1"/>
</dbReference>
<keyword evidence="3" id="KW-0704">Schiff base</keyword>
<evidence type="ECO:0000313" key="6">
    <source>
        <dbReference type="Proteomes" id="UP001501444"/>
    </source>
</evidence>
<dbReference type="InterPro" id="IPR020625">
    <property type="entry name" value="Schiff_base-form_aldolases_AS"/>
</dbReference>
<dbReference type="SUPFAM" id="SSF51569">
    <property type="entry name" value="Aldolase"/>
    <property type="match status" value="1"/>
</dbReference>
<dbReference type="InterPro" id="IPR013785">
    <property type="entry name" value="Aldolase_TIM"/>
</dbReference>
<dbReference type="PROSITE" id="PS00666">
    <property type="entry name" value="DHDPS_2"/>
    <property type="match status" value="1"/>
</dbReference>
<proteinExistence type="inferred from homology"/>
<keyword evidence="6" id="KW-1185">Reference proteome</keyword>
<dbReference type="Pfam" id="PF00701">
    <property type="entry name" value="DHDPS"/>
    <property type="match status" value="1"/>
</dbReference>
<sequence>MKHLLGGLVVPLVTPMARPGVPSAEAAAPLLRAMAGAGVRRLMLLGSNGEGPLVRADRIPGYVAGIAERWRDLVDDAVVLVNVTAAGTDEVRRRAEDVIGRGADALVLSPPTYFRHRADEVVAHYAALAGNGLPVVAYNAPRYTTPLTEASIDGLVELPHVVGIKDSSGDPALLKYLIAAAGRRDGFTVSQGDERGLAAALRAGAGGIVPGTANLAPGLAAGMVAAHEAGDLAELDRLQELTTSLTHLHQIRPGVPAVKALLHSWALCPPYVAPPLMPCTPQETRALVDAVRLLRPHLLDPTA</sequence>
<protein>
    <submittedName>
        <fullName evidence="5">Dihydrodipicolinate synthase family protein</fullName>
    </submittedName>
</protein>
<keyword evidence="2 4" id="KW-0456">Lyase</keyword>
<dbReference type="Proteomes" id="UP001501444">
    <property type="component" value="Unassembled WGS sequence"/>
</dbReference>
<dbReference type="Gene3D" id="3.20.20.70">
    <property type="entry name" value="Aldolase class I"/>
    <property type="match status" value="1"/>
</dbReference>
<dbReference type="EMBL" id="BAAARV010000027">
    <property type="protein sequence ID" value="GAA2348823.1"/>
    <property type="molecule type" value="Genomic_DNA"/>
</dbReference>
<evidence type="ECO:0000313" key="5">
    <source>
        <dbReference type="EMBL" id="GAA2348823.1"/>
    </source>
</evidence>